<comment type="caution">
    <text evidence="2">The sequence shown here is derived from an EMBL/GenBank/DDBJ whole genome shotgun (WGS) entry which is preliminary data.</text>
</comment>
<keyword evidence="1" id="KW-1133">Transmembrane helix</keyword>
<feature type="transmembrane region" description="Helical" evidence="1">
    <location>
        <begin position="65"/>
        <end position="82"/>
    </location>
</feature>
<keyword evidence="3" id="KW-1185">Reference proteome</keyword>
<organism evidence="2 3">
    <name type="scientific">Nitritalea halalkaliphila LW7</name>
    <dbReference type="NCBI Taxonomy" id="1189621"/>
    <lineage>
        <taxon>Bacteria</taxon>
        <taxon>Pseudomonadati</taxon>
        <taxon>Bacteroidota</taxon>
        <taxon>Cytophagia</taxon>
        <taxon>Cytophagales</taxon>
        <taxon>Cyclobacteriaceae</taxon>
        <taxon>Nitritalea</taxon>
    </lineage>
</organism>
<feature type="transmembrane region" description="Helical" evidence="1">
    <location>
        <begin position="32"/>
        <end position="53"/>
    </location>
</feature>
<dbReference type="RefSeq" id="WP_009053308.1">
    <property type="nucleotide sequence ID" value="NZ_AJYA01000002.1"/>
</dbReference>
<proteinExistence type="predicted"/>
<sequence length="104" mass="11868">MKERMHLSLQTMSFVLVSTGILYATWDPKVSLALVLTYMLVLVAFLEAASLYITRPLYPESHTTFKAGMIATFFILIGIKPWRPPYLFHLPLPFSRRTTSITST</sequence>
<name>I5CAA7_9BACT</name>
<feature type="transmembrane region" description="Helical" evidence="1">
    <location>
        <begin position="7"/>
        <end position="26"/>
    </location>
</feature>
<protein>
    <submittedName>
        <fullName evidence="2">Uncharacterized protein</fullName>
    </submittedName>
</protein>
<evidence type="ECO:0000313" key="3">
    <source>
        <dbReference type="Proteomes" id="UP000005551"/>
    </source>
</evidence>
<dbReference type="AlphaFoldDB" id="I5CAA7"/>
<dbReference type="Proteomes" id="UP000005551">
    <property type="component" value="Unassembled WGS sequence"/>
</dbReference>
<keyword evidence="1" id="KW-0812">Transmembrane</keyword>
<evidence type="ECO:0000256" key="1">
    <source>
        <dbReference type="SAM" id="Phobius"/>
    </source>
</evidence>
<gene>
    <name evidence="2" type="ORF">A3SI_01796</name>
</gene>
<reference evidence="2 3" key="1">
    <citation type="submission" date="2012-05" db="EMBL/GenBank/DDBJ databases">
        <title>Genome sequence of Nitritalea halalkaliphila LW7.</title>
        <authorList>
            <person name="Jangir P.K."/>
            <person name="Singh A."/>
            <person name="Shivaji S."/>
            <person name="Sharma R."/>
        </authorList>
    </citation>
    <scope>NUCLEOTIDE SEQUENCE [LARGE SCALE GENOMIC DNA]</scope>
    <source>
        <strain evidence="2 3">LW7</strain>
    </source>
</reference>
<dbReference type="EMBL" id="AJYA01000002">
    <property type="protein sequence ID" value="EIM78759.1"/>
    <property type="molecule type" value="Genomic_DNA"/>
</dbReference>
<accession>I5CAA7</accession>
<keyword evidence="1" id="KW-0472">Membrane</keyword>
<evidence type="ECO:0000313" key="2">
    <source>
        <dbReference type="EMBL" id="EIM78759.1"/>
    </source>
</evidence>